<evidence type="ECO:0000256" key="3">
    <source>
        <dbReference type="ARBA" id="ARBA00022723"/>
    </source>
</evidence>
<keyword evidence="2" id="KW-0808">Transferase</keyword>
<dbReference type="AlphaFoldDB" id="X1TVK4"/>
<accession>X1TVK4</accession>
<dbReference type="Gene3D" id="3.30.1330.10">
    <property type="entry name" value="PurM-like, N-terminal domain"/>
    <property type="match status" value="1"/>
</dbReference>
<reference evidence="10" key="1">
    <citation type="journal article" date="2014" name="Front. Microbiol.">
        <title>High frequency of phylogenetically diverse reductive dehalogenase-homologous genes in deep subseafloor sedimentary metagenomes.</title>
        <authorList>
            <person name="Kawai M."/>
            <person name="Futagami T."/>
            <person name="Toyoda A."/>
            <person name="Takaki Y."/>
            <person name="Nishi S."/>
            <person name="Hori S."/>
            <person name="Arai W."/>
            <person name="Tsubouchi T."/>
            <person name="Morono Y."/>
            <person name="Uchiyama I."/>
            <person name="Ito T."/>
            <person name="Fujiyama A."/>
            <person name="Inagaki F."/>
            <person name="Takami H."/>
        </authorList>
    </citation>
    <scope>NUCLEOTIDE SEQUENCE</scope>
    <source>
        <strain evidence="10">Expedition CK06-06</strain>
    </source>
</reference>
<evidence type="ECO:0000256" key="5">
    <source>
        <dbReference type="ARBA" id="ARBA00022777"/>
    </source>
</evidence>
<evidence type="ECO:0000259" key="9">
    <source>
        <dbReference type="Pfam" id="PF00586"/>
    </source>
</evidence>
<keyword evidence="8" id="KW-0711">Selenium</keyword>
<evidence type="ECO:0000256" key="6">
    <source>
        <dbReference type="ARBA" id="ARBA00022840"/>
    </source>
</evidence>
<feature type="domain" description="PurM-like N-terminal" evidence="9">
    <location>
        <begin position="56"/>
        <end position="162"/>
    </location>
</feature>
<dbReference type="GO" id="GO:0004756">
    <property type="term" value="F:selenide, water dikinase activity"/>
    <property type="evidence" value="ECO:0007669"/>
    <property type="project" value="TreeGrafter"/>
</dbReference>
<evidence type="ECO:0000256" key="8">
    <source>
        <dbReference type="ARBA" id="ARBA00023266"/>
    </source>
</evidence>
<gene>
    <name evidence="10" type="ORF">S12H4_36485</name>
</gene>
<organism evidence="10">
    <name type="scientific">marine sediment metagenome</name>
    <dbReference type="NCBI Taxonomy" id="412755"/>
    <lineage>
        <taxon>unclassified sequences</taxon>
        <taxon>metagenomes</taxon>
        <taxon>ecological metagenomes</taxon>
    </lineage>
</organism>
<evidence type="ECO:0000256" key="1">
    <source>
        <dbReference type="ARBA" id="ARBA00008026"/>
    </source>
</evidence>
<name>X1TVK4_9ZZZZ</name>
<feature type="non-terminal residue" evidence="10">
    <location>
        <position position="162"/>
    </location>
</feature>
<evidence type="ECO:0000313" key="10">
    <source>
        <dbReference type="EMBL" id="GAI91585.1"/>
    </source>
</evidence>
<dbReference type="EMBL" id="BARW01021754">
    <property type="protein sequence ID" value="GAI91585.1"/>
    <property type="molecule type" value="Genomic_DNA"/>
</dbReference>
<keyword evidence="5" id="KW-0418">Kinase</keyword>
<dbReference type="InterPro" id="IPR016188">
    <property type="entry name" value="PurM-like_N"/>
</dbReference>
<sequence length="162" mass="16609">MCAGERLDAPTGPVQLTKLVEKAGCASKIDQAFLKQVLKDLPAVDDPRVLVGVPAGDDAGVYDMGDGKALVHTVDVFTPSVDDPYTFGQVAAANSVSDIYAMGGTPMTAVSVLGFPVRKAPDKAMSEILCGGIDKMNEAGVAIIGGHSINDSEIKAGFAVTG</sequence>
<evidence type="ECO:0000256" key="7">
    <source>
        <dbReference type="ARBA" id="ARBA00022842"/>
    </source>
</evidence>
<protein>
    <recommendedName>
        <fullName evidence="9">PurM-like N-terminal domain-containing protein</fullName>
    </recommendedName>
</protein>
<keyword evidence="4" id="KW-0547">Nucleotide-binding</keyword>
<keyword evidence="6" id="KW-0067">ATP-binding</keyword>
<keyword evidence="7" id="KW-0460">Magnesium</keyword>
<dbReference type="SUPFAM" id="SSF55326">
    <property type="entry name" value="PurM N-terminal domain-like"/>
    <property type="match status" value="1"/>
</dbReference>
<dbReference type="InterPro" id="IPR004536">
    <property type="entry name" value="SPS/SelD"/>
</dbReference>
<dbReference type="GO" id="GO:0005737">
    <property type="term" value="C:cytoplasm"/>
    <property type="evidence" value="ECO:0007669"/>
    <property type="project" value="TreeGrafter"/>
</dbReference>
<keyword evidence="3" id="KW-0479">Metal-binding</keyword>
<dbReference type="InterPro" id="IPR036921">
    <property type="entry name" value="PurM-like_N_sf"/>
</dbReference>
<dbReference type="GO" id="GO:0005524">
    <property type="term" value="F:ATP binding"/>
    <property type="evidence" value="ECO:0007669"/>
    <property type="project" value="UniProtKB-KW"/>
</dbReference>
<dbReference type="GO" id="GO:0016260">
    <property type="term" value="P:selenocysteine biosynthetic process"/>
    <property type="evidence" value="ECO:0007669"/>
    <property type="project" value="TreeGrafter"/>
</dbReference>
<evidence type="ECO:0000256" key="4">
    <source>
        <dbReference type="ARBA" id="ARBA00022741"/>
    </source>
</evidence>
<comment type="caution">
    <text evidence="10">The sequence shown here is derived from an EMBL/GenBank/DDBJ whole genome shotgun (WGS) entry which is preliminary data.</text>
</comment>
<comment type="similarity">
    <text evidence="1">Belongs to the selenophosphate synthase 1 family. Class I subfamily.</text>
</comment>
<dbReference type="Pfam" id="PF00586">
    <property type="entry name" value="AIRS"/>
    <property type="match status" value="1"/>
</dbReference>
<proteinExistence type="inferred from homology"/>
<evidence type="ECO:0000256" key="2">
    <source>
        <dbReference type="ARBA" id="ARBA00022679"/>
    </source>
</evidence>
<dbReference type="NCBIfam" id="TIGR00476">
    <property type="entry name" value="selD"/>
    <property type="match status" value="1"/>
</dbReference>
<dbReference type="PANTHER" id="PTHR10256:SF0">
    <property type="entry name" value="INACTIVE SELENIDE, WATER DIKINASE-LIKE PROTEIN-RELATED"/>
    <property type="match status" value="1"/>
</dbReference>
<dbReference type="GO" id="GO:0046872">
    <property type="term" value="F:metal ion binding"/>
    <property type="evidence" value="ECO:0007669"/>
    <property type="project" value="UniProtKB-KW"/>
</dbReference>
<dbReference type="PANTHER" id="PTHR10256">
    <property type="entry name" value="SELENIDE, WATER DIKINASE"/>
    <property type="match status" value="1"/>
</dbReference>
<dbReference type="FunFam" id="3.30.1330.10:FF:000003">
    <property type="entry name" value="Selenide, water dikinase"/>
    <property type="match status" value="1"/>
</dbReference>